<dbReference type="Pfam" id="PF02470">
    <property type="entry name" value="MlaD"/>
    <property type="match status" value="1"/>
</dbReference>
<evidence type="ECO:0000256" key="1">
    <source>
        <dbReference type="SAM" id="MobiDB-lite"/>
    </source>
</evidence>
<dbReference type="PANTHER" id="PTHR33371:SF4">
    <property type="entry name" value="INTERMEMBRANE PHOSPHOLIPID TRANSPORT SYSTEM BINDING PROTEIN MLAD"/>
    <property type="match status" value="1"/>
</dbReference>
<dbReference type="InterPro" id="IPR052336">
    <property type="entry name" value="MlaD_Phospholipid_Transporter"/>
</dbReference>
<dbReference type="EMBL" id="JBHSIM010000013">
    <property type="protein sequence ID" value="MFC4832049.1"/>
    <property type="molecule type" value="Genomic_DNA"/>
</dbReference>
<dbReference type="InterPro" id="IPR003399">
    <property type="entry name" value="Mce/MlaD"/>
</dbReference>
<evidence type="ECO:0000313" key="4">
    <source>
        <dbReference type="Proteomes" id="UP001595909"/>
    </source>
</evidence>
<comment type="caution">
    <text evidence="3">The sequence shown here is derived from an EMBL/GenBank/DDBJ whole genome shotgun (WGS) entry which is preliminary data.</text>
</comment>
<dbReference type="Proteomes" id="UP001595909">
    <property type="component" value="Unassembled WGS sequence"/>
</dbReference>
<keyword evidence="4" id="KW-1185">Reference proteome</keyword>
<sequence length="413" mass="43357">MRISRGLIIGALAVAVVLIAAVAIAVAAQGDPYRAQFLMVSAEGTFPGNKVMVQGREAGTVDAVEVREGKAIVTVSLDNEFAPLHAGTDARISWQAVLNERFLEILPGPGTAPALPEDSRIESHHERVELDQVLAMLDPATLRDTNTLVQRVAETLRGREQGVQDTLSSGGPAFNSLGEVLQAVGSDGPAIRDLVTQLHEVTSTLATRSDRLGSTVDNLGTLTEATAAQQQALSDGIAQLPSTLSAARTTLDKVPAAVDQAVPLLNDLRPAAARLPSVAGNLSPVLQDLRPAVQQLRPTLESAQSLLDRTPRLMDSAHGVLPGATDVLTRAEPAVAFLRPYTPELTGWLTNWTGIWSGQDAVGSYARALLTASASGVGDNPGLIPPGQRRDERPAPGSLVGQPWTDANGDSPQ</sequence>
<name>A0ABV9REQ1_9PSEU</name>
<accession>A0ABV9REQ1</accession>
<feature type="region of interest" description="Disordered" evidence="1">
    <location>
        <begin position="376"/>
        <end position="413"/>
    </location>
</feature>
<evidence type="ECO:0000313" key="3">
    <source>
        <dbReference type="EMBL" id="MFC4832049.1"/>
    </source>
</evidence>
<dbReference type="RefSeq" id="WP_345332431.1">
    <property type="nucleotide sequence ID" value="NZ_BAABHN010000013.1"/>
</dbReference>
<dbReference type="PANTHER" id="PTHR33371">
    <property type="entry name" value="INTERMEMBRANE PHOSPHOLIPID TRANSPORT SYSTEM BINDING PROTEIN MLAD-RELATED"/>
    <property type="match status" value="1"/>
</dbReference>
<organism evidence="3 4">
    <name type="scientific">Actinomycetospora chibensis</name>
    <dbReference type="NCBI Taxonomy" id="663606"/>
    <lineage>
        <taxon>Bacteria</taxon>
        <taxon>Bacillati</taxon>
        <taxon>Actinomycetota</taxon>
        <taxon>Actinomycetes</taxon>
        <taxon>Pseudonocardiales</taxon>
        <taxon>Pseudonocardiaceae</taxon>
        <taxon>Actinomycetospora</taxon>
    </lineage>
</organism>
<protein>
    <submittedName>
        <fullName evidence="3">MlaD family protein</fullName>
    </submittedName>
</protein>
<proteinExistence type="predicted"/>
<evidence type="ECO:0000259" key="2">
    <source>
        <dbReference type="Pfam" id="PF02470"/>
    </source>
</evidence>
<reference evidence="4" key="1">
    <citation type="journal article" date="2019" name="Int. J. Syst. Evol. Microbiol.">
        <title>The Global Catalogue of Microorganisms (GCM) 10K type strain sequencing project: providing services to taxonomists for standard genome sequencing and annotation.</title>
        <authorList>
            <consortium name="The Broad Institute Genomics Platform"/>
            <consortium name="The Broad Institute Genome Sequencing Center for Infectious Disease"/>
            <person name="Wu L."/>
            <person name="Ma J."/>
        </authorList>
    </citation>
    <scope>NUCLEOTIDE SEQUENCE [LARGE SCALE GENOMIC DNA]</scope>
    <source>
        <strain evidence="4">CCUG 50347</strain>
    </source>
</reference>
<gene>
    <name evidence="3" type="ORF">ACFPEL_06465</name>
</gene>
<feature type="domain" description="Mce/MlaD" evidence="2">
    <location>
        <begin position="32"/>
        <end position="108"/>
    </location>
</feature>